<dbReference type="STRING" id="1707952.A6A03_11980"/>
<dbReference type="GO" id="GO:0016020">
    <property type="term" value="C:membrane"/>
    <property type="evidence" value="ECO:0007669"/>
    <property type="project" value="TreeGrafter"/>
</dbReference>
<dbReference type="Proteomes" id="UP000078287">
    <property type="component" value="Unassembled WGS sequence"/>
</dbReference>
<evidence type="ECO:0000313" key="2">
    <source>
        <dbReference type="EMBL" id="OAN46512.1"/>
    </source>
</evidence>
<dbReference type="InterPro" id="IPR000073">
    <property type="entry name" value="AB_hydrolase_1"/>
</dbReference>
<dbReference type="InterPro" id="IPR029058">
    <property type="entry name" value="AB_hydrolase_fold"/>
</dbReference>
<protein>
    <submittedName>
        <fullName evidence="2">Alpha/beta hydrolase</fullName>
    </submittedName>
</protein>
<dbReference type="EMBL" id="LWQS01000043">
    <property type="protein sequence ID" value="OAN46512.1"/>
    <property type="molecule type" value="Genomic_DNA"/>
</dbReference>
<gene>
    <name evidence="2" type="ORF">A6A03_11980</name>
</gene>
<reference evidence="2 3" key="1">
    <citation type="submission" date="2016-04" db="EMBL/GenBank/DDBJ databases">
        <title>Chloroflexus islandicus sp. nov., a thermophilic filamentous anoxygenic phototrophic bacterium from geyser Strokkur (Iceland).</title>
        <authorList>
            <person name="Gaisin V.A."/>
            <person name="Kalashnikov A.M."/>
            <person name="Sukhacheva M.V."/>
            <person name="Grouzdev D.S."/>
            <person name="Ivanov T.M."/>
            <person name="Kuznetsov B."/>
            <person name="Gorlenko V.M."/>
        </authorList>
    </citation>
    <scope>NUCLEOTIDE SEQUENCE [LARGE SCALE GENOMIC DNA]</scope>
    <source>
        <strain evidence="3">isl-2</strain>
    </source>
</reference>
<feature type="domain" description="AB hydrolase-1" evidence="1">
    <location>
        <begin position="38"/>
        <end position="280"/>
    </location>
</feature>
<comment type="caution">
    <text evidence="2">The sequence shown here is derived from an EMBL/GenBank/DDBJ whole genome shotgun (WGS) entry which is preliminary data.</text>
</comment>
<name>A0A178MCN6_9CHLR</name>
<dbReference type="InterPro" id="IPR050266">
    <property type="entry name" value="AB_hydrolase_sf"/>
</dbReference>
<dbReference type="PANTHER" id="PTHR43798:SF33">
    <property type="entry name" value="HYDROLASE, PUTATIVE (AFU_ORTHOLOGUE AFUA_2G14860)-RELATED"/>
    <property type="match status" value="1"/>
</dbReference>
<dbReference type="RefSeq" id="WP_066785527.1">
    <property type="nucleotide sequence ID" value="NZ_LWQS01000043.1"/>
</dbReference>
<dbReference type="PRINTS" id="PR00111">
    <property type="entry name" value="ABHYDROLASE"/>
</dbReference>
<dbReference type="SUPFAM" id="SSF53474">
    <property type="entry name" value="alpha/beta-Hydrolases"/>
    <property type="match status" value="1"/>
</dbReference>
<dbReference type="GO" id="GO:0016787">
    <property type="term" value="F:hydrolase activity"/>
    <property type="evidence" value="ECO:0007669"/>
    <property type="project" value="UniProtKB-KW"/>
</dbReference>
<dbReference type="AlphaFoldDB" id="A0A178MCN6"/>
<keyword evidence="2" id="KW-0378">Hydrolase</keyword>
<keyword evidence="3" id="KW-1185">Reference proteome</keyword>
<dbReference type="PRINTS" id="PR00412">
    <property type="entry name" value="EPOXHYDRLASE"/>
</dbReference>
<dbReference type="Gene3D" id="3.40.50.1820">
    <property type="entry name" value="alpha/beta hydrolase"/>
    <property type="match status" value="1"/>
</dbReference>
<accession>A0A178MCN6</accession>
<dbReference type="PANTHER" id="PTHR43798">
    <property type="entry name" value="MONOACYLGLYCEROL LIPASE"/>
    <property type="match status" value="1"/>
</dbReference>
<sequence length="312" mass="35238">MQRNPTMDIPPMLVPYARRIALRDLELFYYDTGAAQAPTLLLIHGLGDEADTWRSIIPSLAQRYRVIAPDLPGFGRSSGPKSGYSLTFFARAMAEFMAALGLQQVTLVGHSLGAMIAQRLSIGLPQLIQQQILISGCLPIKRQFPRRWLWPLLLPGVGELMLAGMRRSRELAFQSLRPFYFNLYELPAREQRFLRRRVWARLCQARQRRATLSALRWLAVDALFRADQYLDLVSECPTPTILMAGDHDMIVAGECIEATEVVLEGRGQYIHLECCGHMPQQECPDQIGELIAELVPAGHDDEADWRNEHSDG</sequence>
<organism evidence="2 3">
    <name type="scientific">Chloroflexus islandicus</name>
    <dbReference type="NCBI Taxonomy" id="1707952"/>
    <lineage>
        <taxon>Bacteria</taxon>
        <taxon>Bacillati</taxon>
        <taxon>Chloroflexota</taxon>
        <taxon>Chloroflexia</taxon>
        <taxon>Chloroflexales</taxon>
        <taxon>Chloroflexineae</taxon>
        <taxon>Chloroflexaceae</taxon>
        <taxon>Chloroflexus</taxon>
    </lineage>
</organism>
<proteinExistence type="predicted"/>
<evidence type="ECO:0000259" key="1">
    <source>
        <dbReference type="Pfam" id="PF00561"/>
    </source>
</evidence>
<dbReference type="OrthoDB" id="3249793at2"/>
<dbReference type="Pfam" id="PF00561">
    <property type="entry name" value="Abhydrolase_1"/>
    <property type="match status" value="1"/>
</dbReference>
<dbReference type="InterPro" id="IPR000639">
    <property type="entry name" value="Epox_hydrolase-like"/>
</dbReference>
<evidence type="ECO:0000313" key="3">
    <source>
        <dbReference type="Proteomes" id="UP000078287"/>
    </source>
</evidence>